<evidence type="ECO:0008006" key="4">
    <source>
        <dbReference type="Google" id="ProtNLM"/>
    </source>
</evidence>
<organism evidence="2 3">
    <name type="scientific">Streptomyces smaragdinus</name>
    <dbReference type="NCBI Taxonomy" id="2585196"/>
    <lineage>
        <taxon>Bacteria</taxon>
        <taxon>Bacillati</taxon>
        <taxon>Actinomycetota</taxon>
        <taxon>Actinomycetes</taxon>
        <taxon>Kitasatosporales</taxon>
        <taxon>Streptomycetaceae</taxon>
        <taxon>Streptomyces</taxon>
    </lineage>
</organism>
<sequence length="149" mass="15760">MDIVRGRLGRIGLGTALIAAAIVVPATPAAPAAPVSFDEICTLNVELPRINPGTRRIEGPATVTCKQVALLIELQVFVNRKGDSTATRINDKTRDNKVFTLVAETASCRSGEWKTSAVARVTFSNPAGYVETKGGYNPPDPAPGLQLNC</sequence>
<evidence type="ECO:0000256" key="1">
    <source>
        <dbReference type="SAM" id="SignalP"/>
    </source>
</evidence>
<dbReference type="AlphaFoldDB" id="A0A7K0C972"/>
<feature type="chain" id="PRO_5029567324" description="Secreted protein" evidence="1">
    <location>
        <begin position="33"/>
        <end position="149"/>
    </location>
</feature>
<name>A0A7K0C972_9ACTN</name>
<evidence type="ECO:0000313" key="2">
    <source>
        <dbReference type="EMBL" id="MQY09999.1"/>
    </source>
</evidence>
<keyword evidence="3" id="KW-1185">Reference proteome</keyword>
<evidence type="ECO:0000313" key="3">
    <source>
        <dbReference type="Proteomes" id="UP000466345"/>
    </source>
</evidence>
<proteinExistence type="predicted"/>
<reference evidence="2 3" key="1">
    <citation type="submission" date="2019-10" db="EMBL/GenBank/DDBJ databases">
        <title>Streptomyces smaragdinus sp. nov. and Streptomyces fabii sp. nov., isolated from the gut of fungus growing-termite Macrotermes natalensis.</title>
        <authorList>
            <person name="Schwitalla J."/>
            <person name="Benndorf R."/>
            <person name="Martin K."/>
            <person name="De Beer W."/>
            <person name="Kaster A.-K."/>
            <person name="Vollmers J."/>
            <person name="Poulsen M."/>
            <person name="Beemelmanns C."/>
        </authorList>
    </citation>
    <scope>NUCLEOTIDE SEQUENCE [LARGE SCALE GENOMIC DNA]</scope>
    <source>
        <strain evidence="2 3">RB5</strain>
    </source>
</reference>
<protein>
    <recommendedName>
        <fullName evidence="4">Secreted protein</fullName>
    </recommendedName>
</protein>
<gene>
    <name evidence="2" type="ORF">SRB5_01030</name>
</gene>
<feature type="signal peptide" evidence="1">
    <location>
        <begin position="1"/>
        <end position="32"/>
    </location>
</feature>
<accession>A0A7K0C972</accession>
<comment type="caution">
    <text evidence="2">The sequence shown here is derived from an EMBL/GenBank/DDBJ whole genome shotgun (WGS) entry which is preliminary data.</text>
</comment>
<keyword evidence="1" id="KW-0732">Signal</keyword>
<dbReference type="Proteomes" id="UP000466345">
    <property type="component" value="Unassembled WGS sequence"/>
</dbReference>
<dbReference type="EMBL" id="WEGJ01000001">
    <property type="protein sequence ID" value="MQY09999.1"/>
    <property type="molecule type" value="Genomic_DNA"/>
</dbReference>